<accession>A0A2S0NJL4</accession>
<feature type="signal peptide" evidence="1">
    <location>
        <begin position="1"/>
        <end position="19"/>
    </location>
</feature>
<dbReference type="AlphaFoldDB" id="A0A2S0NJL4"/>
<dbReference type="InterPro" id="IPR054816">
    <property type="entry name" value="Lipoprotein_mollicutes-type_CS"/>
</dbReference>
<dbReference type="Proteomes" id="UP000239250">
    <property type="component" value="Chromosome"/>
</dbReference>
<gene>
    <name evidence="2" type="ORF">C5T88_01195</name>
</gene>
<dbReference type="RefSeq" id="WP_303662537.1">
    <property type="nucleotide sequence ID" value="NZ_CP027019.1"/>
</dbReference>
<evidence type="ECO:0000313" key="2">
    <source>
        <dbReference type="EMBL" id="AVP49199.1"/>
    </source>
</evidence>
<proteinExistence type="predicted"/>
<dbReference type="NCBIfam" id="NF045726">
    <property type="entry name" value="XXplasma_LP"/>
    <property type="match status" value="1"/>
</dbReference>
<dbReference type="EMBL" id="CP027019">
    <property type="protein sequence ID" value="AVP49199.1"/>
    <property type="molecule type" value="Genomic_DNA"/>
</dbReference>
<evidence type="ECO:0008006" key="4">
    <source>
        <dbReference type="Google" id="ProtNLM"/>
    </source>
</evidence>
<evidence type="ECO:0000313" key="3">
    <source>
        <dbReference type="Proteomes" id="UP000239250"/>
    </source>
</evidence>
<protein>
    <recommendedName>
        <fullName evidence="4">Lipoprotein</fullName>
    </recommendedName>
</protein>
<dbReference type="PROSITE" id="PS51257">
    <property type="entry name" value="PROKAR_LIPOPROTEIN"/>
    <property type="match status" value="1"/>
</dbReference>
<dbReference type="NCBIfam" id="NF038029">
    <property type="entry name" value="LP_plasma"/>
    <property type="match status" value="1"/>
</dbReference>
<keyword evidence="1" id="KW-0732">Signal</keyword>
<sequence length="908" mass="101675">MKKLLTLLGSVSIVAAASATVVACKNETPKPPPTTPDGKDEIKDLINNLKKDVLTNWNEMIVKPMAPKANFLQNDIQNDNYNFFKKDNLEKVYNISALKTKINEANELLTSSDKKPDDAKTALQDAINEVKGIQTSEPAVKGLKKLEEAIEAFKAIPDATSDLEALAKSIAAAKQFLQDGDKKPTEAKTTLKNAIAAAEAVKEEAAAAEAKITLEKAVDVFNTTPIATPHLEALAQSIKNAKEVLAKGMKKPEDAKTTLKDAITKAIAVNDENEAEVAKTKLEAAIETFHNTKDQENFLFYGPLTESPRKEFRTNINTLLKPSEAMGNLKKAISLSKYSVLLGTLGEKWIDDIKFDWNNAKIEYIKAPFTPNPTPEQEEKEFLANITLGYSTEYKYNDAEEATQTNKIDGTITVAISDNKIWIDTISNVYSTLAANLLTTGDDLVWIDKQDLEKTDQNNLKIDATDIIGNSNKYNATLEAYYKKKIIDDLPQKIVDDYFANSASEVLKNVKPTPNSIINIQKESMNRKNELGAMNLQNVRLTQFFNQGSSDGEIRDVDLEKQKLYLGEINDSEEVPGDWDHKTLADGTMAKNKYLYKDLKEAFDKQKAEHEKIFEESYNEILKPKTSEGEKPNLPKPEHADIAKMKKRVVKHEQITIEGISLKTANGYSQKLNPLPIDLAVAVNKTSDKESSSDGYAFAAYYNGVKHNLDVFHRFYGMRPTDISEQTPWDPKSKNIPRALVFYMTGKPIGEDGKEVGFNIWDYWAKIPADQSFLNKKRTHSDKFTEALNLKTNSDNQSGQNPRQIWTEHLLSKLYGSSSFEFNFKQSTMYTGTYEALNEYKIEDNPKELKPGLVLHGTPSGAFSRQAISFTIKNDLFKIQIGKNWDKNHGNAHNSGDKIYTLIGKWNK</sequence>
<name>A0A2S0NJL4_9MOLU</name>
<reference evidence="3" key="1">
    <citation type="submission" date="2018-02" db="EMBL/GenBank/DDBJ databases">
        <title>Firefly genomes illuminate parallel origins of bioluminescence in beetles.</title>
        <authorList>
            <person name="Fallon T.R."/>
            <person name="Lower S.E.S."/>
            <person name="Behringer M."/>
            <person name="Weng J.-K."/>
        </authorList>
    </citation>
    <scope>NUCLEOTIDE SEQUENCE [LARGE SCALE GENOMIC DNA]</scope>
</reference>
<evidence type="ECO:0000256" key="1">
    <source>
        <dbReference type="SAM" id="SignalP"/>
    </source>
</evidence>
<feature type="chain" id="PRO_5015769896" description="Lipoprotein" evidence="1">
    <location>
        <begin position="20"/>
        <end position="908"/>
    </location>
</feature>
<organism evidence="2 3">
    <name type="scientific">Williamsoniiplasma luminosum</name>
    <dbReference type="NCBI Taxonomy" id="214888"/>
    <lineage>
        <taxon>Bacteria</taxon>
        <taxon>Bacillati</taxon>
        <taxon>Mycoplasmatota</taxon>
        <taxon>Mollicutes</taxon>
        <taxon>Entomoplasmatales</taxon>
        <taxon>Williamsoniiplasma</taxon>
    </lineage>
</organism>